<dbReference type="HOGENOM" id="CLU_123275_0_0_7"/>
<dbReference type="InterPro" id="IPR038315">
    <property type="entry name" value="FliS_cochap_sf"/>
</dbReference>
<keyword evidence="2" id="KW-1185">Reference proteome</keyword>
<organism evidence="1 2">
    <name type="scientific">Helicobacter hepaticus (strain ATCC 51449 / 3B1)</name>
    <dbReference type="NCBI Taxonomy" id="235279"/>
    <lineage>
        <taxon>Bacteria</taxon>
        <taxon>Pseudomonadati</taxon>
        <taxon>Campylobacterota</taxon>
        <taxon>Epsilonproteobacteria</taxon>
        <taxon>Campylobacterales</taxon>
        <taxon>Helicobacteraceae</taxon>
        <taxon>Helicobacter</taxon>
    </lineage>
</organism>
<protein>
    <submittedName>
        <fullName evidence="1">Uncharacterized protein</fullName>
    </submittedName>
</protein>
<dbReference type="Gene3D" id="3.30.1120.180">
    <property type="entry name" value="Flagellar FLiS export co-chaperone, HP1076"/>
    <property type="match status" value="1"/>
</dbReference>
<sequence length="189" mass="21240">MQDILSTLQRHINAQFTDEMGQPMSAQSARAIHRFSEDIKGANEFIGALQSASIALKKLLKLAQSVDIQSQDIQIAQVKSAMQEIINNTSFMGVKLFDTQLHTHLNTKTYTITIDNPMSLCESTSHTPSCANTPMDSFISYVEEKTNEITQMLLDLSEALIEPTNPKQENGYNFEEFNPQAFTQMFKGR</sequence>
<dbReference type="AlphaFoldDB" id="Q7VIM1"/>
<dbReference type="RefSeq" id="WP_011115425.1">
    <property type="nucleotide sequence ID" value="NC_004917.1"/>
</dbReference>
<dbReference type="STRING" id="235279.HH_0583"/>
<dbReference type="EMBL" id="AE017125">
    <property type="protein sequence ID" value="AAP77180.1"/>
    <property type="molecule type" value="Genomic_DNA"/>
</dbReference>
<proteinExistence type="predicted"/>
<dbReference type="eggNOG" id="ENOG503187P">
    <property type="taxonomic scope" value="Bacteria"/>
</dbReference>
<dbReference type="SUPFAM" id="SSF64518">
    <property type="entry name" value="Phase 1 flagellin"/>
    <property type="match status" value="1"/>
</dbReference>
<gene>
    <name evidence="1" type="ordered locus">HH_0583</name>
</gene>
<dbReference type="KEGG" id="hhe:HH_0583"/>
<evidence type="ECO:0000313" key="1">
    <source>
        <dbReference type="EMBL" id="AAP77180.1"/>
    </source>
</evidence>
<name>Q7VIM1_HELHP</name>
<accession>Q7VIM1</accession>
<dbReference type="Pfam" id="PF16522">
    <property type="entry name" value="FliS_cochap"/>
    <property type="match status" value="1"/>
</dbReference>
<dbReference type="InterPro" id="IPR032411">
    <property type="entry name" value="FliS_cochap"/>
</dbReference>
<reference evidence="1 2" key="1">
    <citation type="journal article" date="2003" name="Proc. Natl. Acad. Sci. U.S.A.">
        <title>The complete genome sequence of the carcinogenic bacterium Helicobacter hepaticus.</title>
        <authorList>
            <person name="Suerbaum S."/>
            <person name="Josenhans C."/>
            <person name="Sterzenbach T."/>
            <person name="Drescher B."/>
            <person name="Brandt P."/>
            <person name="Bell M."/>
            <person name="Droege M."/>
            <person name="Fartmann B."/>
            <person name="Fischer H.-P."/>
            <person name="Ge Z."/>
            <person name="Hoerster A."/>
            <person name="Holland R."/>
            <person name="Klein K."/>
            <person name="Koenig J."/>
            <person name="Macko L."/>
            <person name="Mendz G.L."/>
            <person name="Nyakatura G."/>
            <person name="Schauer D.B."/>
            <person name="Shen Z."/>
            <person name="Weber J."/>
            <person name="Frosch M."/>
            <person name="Fox J.G."/>
        </authorList>
    </citation>
    <scope>NUCLEOTIDE SEQUENCE [LARGE SCALE GENOMIC DNA]</scope>
    <source>
        <strain evidence="2">ATCC 51449 / 3B1</strain>
    </source>
</reference>
<evidence type="ECO:0000313" key="2">
    <source>
        <dbReference type="Proteomes" id="UP000002495"/>
    </source>
</evidence>
<dbReference type="Proteomes" id="UP000002495">
    <property type="component" value="Chromosome"/>
</dbReference>